<evidence type="ECO:0008006" key="3">
    <source>
        <dbReference type="Google" id="ProtNLM"/>
    </source>
</evidence>
<dbReference type="AlphaFoldDB" id="A0A0J9BXS2"/>
<dbReference type="Pfam" id="PF02583">
    <property type="entry name" value="Trns_repr_metal"/>
    <property type="match status" value="1"/>
</dbReference>
<dbReference type="PANTHER" id="PTHR33677">
    <property type="entry name" value="TRANSCRIPTIONAL REPRESSOR FRMR-RELATED"/>
    <property type="match status" value="1"/>
</dbReference>
<dbReference type="RefSeq" id="WP_007865091.1">
    <property type="nucleotide sequence ID" value="NZ_KQ235880.1"/>
</dbReference>
<dbReference type="GO" id="GO:0003677">
    <property type="term" value="F:DNA binding"/>
    <property type="evidence" value="ECO:0007669"/>
    <property type="project" value="InterPro"/>
</dbReference>
<dbReference type="GO" id="GO:0045892">
    <property type="term" value="P:negative regulation of DNA-templated transcription"/>
    <property type="evidence" value="ECO:0007669"/>
    <property type="project" value="UniProtKB-ARBA"/>
</dbReference>
<evidence type="ECO:0000313" key="1">
    <source>
        <dbReference type="EMBL" id="KMW16999.1"/>
    </source>
</evidence>
<organism evidence="1 2">
    <name type="scientific">[Clostridium] citroniae WAL-19142</name>
    <dbReference type="NCBI Taxonomy" id="742734"/>
    <lineage>
        <taxon>Bacteria</taxon>
        <taxon>Bacillati</taxon>
        <taxon>Bacillota</taxon>
        <taxon>Clostridia</taxon>
        <taxon>Lachnospirales</taxon>
        <taxon>Lachnospiraceae</taxon>
        <taxon>Enterocloster</taxon>
    </lineage>
</organism>
<dbReference type="OrthoDB" id="9811244at2"/>
<dbReference type="InterPro" id="IPR038390">
    <property type="entry name" value="Metal_Tscrpt_repr_sf"/>
</dbReference>
<accession>A0A0J9BXS2</accession>
<sequence length="91" mass="10166">MKQCMDSENLHRRLKKIIGQVQAIDRMVDEDVPCEDVLAQINAAKSALHKVGQVVLEGHIKHCVRDGIEHGDADQTIASFTKAVERFANMI</sequence>
<reference evidence="1 2" key="1">
    <citation type="submission" date="2011-04" db="EMBL/GenBank/DDBJ databases">
        <title>The Genome Sequence of Clostridium citroniae WAL-19142.</title>
        <authorList>
            <consortium name="The Broad Institute Genome Sequencing Platform"/>
            <person name="Earl A."/>
            <person name="Ward D."/>
            <person name="Feldgarden M."/>
            <person name="Gevers D."/>
            <person name="Warren Y.A."/>
            <person name="Tyrrell K.L."/>
            <person name="Citron D.M."/>
            <person name="Goldstein E.J."/>
            <person name="Daigneault M."/>
            <person name="Allen-Vercoe E."/>
            <person name="Young S.K."/>
            <person name="Zeng Q."/>
            <person name="Gargeya S."/>
            <person name="Fitzgerald M."/>
            <person name="Haas B."/>
            <person name="Abouelleil A."/>
            <person name="Alvarado L."/>
            <person name="Arachchi H.M."/>
            <person name="Berlin A."/>
            <person name="Brown A."/>
            <person name="Chapman S.B."/>
            <person name="Chen Z."/>
            <person name="Dunbar C."/>
            <person name="Freedman E."/>
            <person name="Gearin G."/>
            <person name="Gellesch M."/>
            <person name="Goldberg J."/>
            <person name="Griggs A."/>
            <person name="Gujja S."/>
            <person name="Heilman E.R."/>
            <person name="Heiman D."/>
            <person name="Howarth C."/>
            <person name="Larson L."/>
            <person name="Lui A."/>
            <person name="MacDonald P.J."/>
            <person name="Mehta T."/>
            <person name="Montmayeur A."/>
            <person name="Murphy C."/>
            <person name="Neiman D."/>
            <person name="Pearson M."/>
            <person name="Priest M."/>
            <person name="Roberts A."/>
            <person name="Saif S."/>
            <person name="Shea T."/>
            <person name="Shenoy N."/>
            <person name="Sisk P."/>
            <person name="Stolte C."/>
            <person name="Sykes S."/>
            <person name="White J."/>
            <person name="Yandava C."/>
            <person name="Wortman J."/>
            <person name="Nusbaum C."/>
            <person name="Birren B."/>
        </authorList>
    </citation>
    <scope>NUCLEOTIDE SEQUENCE [LARGE SCALE GENOMIC DNA]</scope>
    <source>
        <strain evidence="1 2">WAL-19142</strain>
    </source>
</reference>
<dbReference type="Proteomes" id="UP000037392">
    <property type="component" value="Unassembled WGS sequence"/>
</dbReference>
<dbReference type="GO" id="GO:0046872">
    <property type="term" value="F:metal ion binding"/>
    <property type="evidence" value="ECO:0007669"/>
    <property type="project" value="InterPro"/>
</dbReference>
<gene>
    <name evidence="1" type="ORF">HMPREF9470_03652</name>
</gene>
<dbReference type="Gene3D" id="1.20.58.1000">
    <property type="entry name" value="Metal-sensitive repressor, helix protomer"/>
    <property type="match status" value="1"/>
</dbReference>
<dbReference type="GeneID" id="93162556"/>
<dbReference type="InterPro" id="IPR003735">
    <property type="entry name" value="Metal_Tscrpt_repr"/>
</dbReference>
<comment type="caution">
    <text evidence="1">The sequence shown here is derived from an EMBL/GenBank/DDBJ whole genome shotgun (WGS) entry which is preliminary data.</text>
</comment>
<evidence type="ECO:0000313" key="2">
    <source>
        <dbReference type="Proteomes" id="UP000037392"/>
    </source>
</evidence>
<protein>
    <recommendedName>
        <fullName evidence="3">Copper-sensing transcriptional repressor CsoR</fullName>
    </recommendedName>
</protein>
<proteinExistence type="predicted"/>
<dbReference type="PANTHER" id="PTHR33677:SF3">
    <property type="entry name" value="COPPER-SENSING TRANSCRIPTIONAL REPRESSOR RICR"/>
    <property type="match status" value="1"/>
</dbReference>
<dbReference type="PATRIC" id="fig|742734.4.peg.3919"/>
<dbReference type="CDD" id="cd10160">
    <property type="entry name" value="CsoR-like_DUF156_3"/>
    <property type="match status" value="1"/>
</dbReference>
<dbReference type="EMBL" id="ADLK01000028">
    <property type="protein sequence ID" value="KMW16999.1"/>
    <property type="molecule type" value="Genomic_DNA"/>
</dbReference>
<name>A0A0J9BXS2_9FIRM</name>